<dbReference type="Pfam" id="PF03734">
    <property type="entry name" value="YkuD"/>
    <property type="match status" value="1"/>
</dbReference>
<keyword evidence="5" id="KW-0378">Hydrolase</keyword>
<keyword evidence="4" id="KW-0808">Transferase</keyword>
<evidence type="ECO:0000256" key="7">
    <source>
        <dbReference type="ARBA" id="ARBA00022984"/>
    </source>
</evidence>
<dbReference type="InterPro" id="IPR038063">
    <property type="entry name" value="Transpep_catalytic_dom"/>
</dbReference>
<dbReference type="PANTHER" id="PTHR30582">
    <property type="entry name" value="L,D-TRANSPEPTIDASE"/>
    <property type="match status" value="1"/>
</dbReference>
<accession>A0A1H6XJQ2</accession>
<dbReference type="InterPro" id="IPR050979">
    <property type="entry name" value="LD-transpeptidase"/>
</dbReference>
<dbReference type="GO" id="GO:0016757">
    <property type="term" value="F:glycosyltransferase activity"/>
    <property type="evidence" value="ECO:0007669"/>
    <property type="project" value="UniProtKB-KW"/>
</dbReference>
<dbReference type="Gene3D" id="2.40.440.10">
    <property type="entry name" value="L,D-transpeptidase catalytic domain-like"/>
    <property type="match status" value="1"/>
</dbReference>
<evidence type="ECO:0000256" key="3">
    <source>
        <dbReference type="ARBA" id="ARBA00022676"/>
    </source>
</evidence>
<evidence type="ECO:0000256" key="9">
    <source>
        <dbReference type="PROSITE-ProRule" id="PRU01373"/>
    </source>
</evidence>
<evidence type="ECO:0000256" key="10">
    <source>
        <dbReference type="SAM" id="MobiDB-lite"/>
    </source>
</evidence>
<dbReference type="GO" id="GO:0071972">
    <property type="term" value="F:peptidoglycan L,D-transpeptidase activity"/>
    <property type="evidence" value="ECO:0007669"/>
    <property type="project" value="TreeGrafter"/>
</dbReference>
<evidence type="ECO:0000256" key="11">
    <source>
        <dbReference type="SAM" id="SignalP"/>
    </source>
</evidence>
<organism evidence="13 14">
    <name type="scientific">Propionispira arboris</name>
    <dbReference type="NCBI Taxonomy" id="84035"/>
    <lineage>
        <taxon>Bacteria</taxon>
        <taxon>Bacillati</taxon>
        <taxon>Bacillota</taxon>
        <taxon>Negativicutes</taxon>
        <taxon>Selenomonadales</taxon>
        <taxon>Selenomonadaceae</taxon>
        <taxon>Propionispira</taxon>
    </lineage>
</organism>
<keyword evidence="6 9" id="KW-0133">Cell shape</keyword>
<evidence type="ECO:0000256" key="8">
    <source>
        <dbReference type="ARBA" id="ARBA00023316"/>
    </source>
</evidence>
<dbReference type="RefSeq" id="WP_091830218.1">
    <property type="nucleotide sequence ID" value="NZ_FNZK01000005.1"/>
</dbReference>
<keyword evidence="7 9" id="KW-0573">Peptidoglycan synthesis</keyword>
<evidence type="ECO:0000256" key="5">
    <source>
        <dbReference type="ARBA" id="ARBA00022801"/>
    </source>
</evidence>
<evidence type="ECO:0000256" key="1">
    <source>
        <dbReference type="ARBA" id="ARBA00004752"/>
    </source>
</evidence>
<evidence type="ECO:0000256" key="4">
    <source>
        <dbReference type="ARBA" id="ARBA00022679"/>
    </source>
</evidence>
<keyword evidence="8 9" id="KW-0961">Cell wall biogenesis/degradation</keyword>
<dbReference type="STRING" id="84035.SAMN05660742_10564"/>
<evidence type="ECO:0000256" key="2">
    <source>
        <dbReference type="ARBA" id="ARBA00005992"/>
    </source>
</evidence>
<dbReference type="InterPro" id="IPR005490">
    <property type="entry name" value="LD_TPept_cat_dom"/>
</dbReference>
<proteinExistence type="inferred from homology"/>
<keyword evidence="3" id="KW-0328">Glycosyltransferase</keyword>
<evidence type="ECO:0000313" key="13">
    <source>
        <dbReference type="EMBL" id="SEJ26947.1"/>
    </source>
</evidence>
<dbReference type="SUPFAM" id="SSF141523">
    <property type="entry name" value="L,D-transpeptidase catalytic domain-like"/>
    <property type="match status" value="1"/>
</dbReference>
<sequence>MLKYVFFVLCSILFCNSLSSTAEAAELTGLQQTHKMKIMINIPSRLLTLFSDGKAVRMYAVGIGRFDAPTPVGEYQILSKEINPTWIKPGEEVVKIESGPDNPLGYRWMQIEGNYGIHGTNQPNSIGGYVSSGCIRMREADVEELYDLVPIGTPVSILYKRLVIEKNPDKVVTFYIYPDEYHSQPLDIQAVNKKLAEFGVDRFVSDEKISDKLLAANGEATFVGKSFSIMVNEQKLNVAGVVQNGMVYLPVIPIASQLKVAVTWNKESGSLNTAYGTVPGYVKKDILYMNAKNVDRLFHLELDWHDSDTLFLNRKISVDTALPTPPVTSRPVSKNDVVMKRANEPTHTTPMMPDFGKMDQVKN</sequence>
<dbReference type="Proteomes" id="UP000199662">
    <property type="component" value="Unassembled WGS sequence"/>
</dbReference>
<dbReference type="PANTHER" id="PTHR30582:SF24">
    <property type="entry name" value="L,D-TRANSPEPTIDASE ERFK_SRFK-RELATED"/>
    <property type="match status" value="1"/>
</dbReference>
<keyword evidence="14" id="KW-1185">Reference proteome</keyword>
<dbReference type="GO" id="GO:0008360">
    <property type="term" value="P:regulation of cell shape"/>
    <property type="evidence" value="ECO:0007669"/>
    <property type="project" value="UniProtKB-UniRule"/>
</dbReference>
<gene>
    <name evidence="13" type="ORF">SAMN05660742_10564</name>
</gene>
<feature type="active site" description="Nucleophile" evidence="9">
    <location>
        <position position="134"/>
    </location>
</feature>
<feature type="signal peptide" evidence="11">
    <location>
        <begin position="1"/>
        <end position="24"/>
    </location>
</feature>
<evidence type="ECO:0000313" key="14">
    <source>
        <dbReference type="Proteomes" id="UP000199662"/>
    </source>
</evidence>
<dbReference type="GO" id="GO:0005576">
    <property type="term" value="C:extracellular region"/>
    <property type="evidence" value="ECO:0007669"/>
    <property type="project" value="TreeGrafter"/>
</dbReference>
<dbReference type="PROSITE" id="PS52029">
    <property type="entry name" value="LD_TPASE"/>
    <property type="match status" value="1"/>
</dbReference>
<dbReference type="GO" id="GO:0071555">
    <property type="term" value="P:cell wall organization"/>
    <property type="evidence" value="ECO:0007669"/>
    <property type="project" value="UniProtKB-UniRule"/>
</dbReference>
<dbReference type="UniPathway" id="UPA00219"/>
<comment type="similarity">
    <text evidence="2">Belongs to the YkuD family.</text>
</comment>
<feature type="region of interest" description="Disordered" evidence="10">
    <location>
        <begin position="344"/>
        <end position="363"/>
    </location>
</feature>
<evidence type="ECO:0000259" key="12">
    <source>
        <dbReference type="PROSITE" id="PS52029"/>
    </source>
</evidence>
<reference evidence="13 14" key="1">
    <citation type="submission" date="2016-10" db="EMBL/GenBank/DDBJ databases">
        <authorList>
            <person name="de Groot N.N."/>
        </authorList>
    </citation>
    <scope>NUCLEOTIDE SEQUENCE [LARGE SCALE GENOMIC DNA]</scope>
    <source>
        <strain evidence="13 14">DSM 2179</strain>
    </source>
</reference>
<dbReference type="GO" id="GO:0018104">
    <property type="term" value="P:peptidoglycan-protein cross-linking"/>
    <property type="evidence" value="ECO:0007669"/>
    <property type="project" value="TreeGrafter"/>
</dbReference>
<evidence type="ECO:0000256" key="6">
    <source>
        <dbReference type="ARBA" id="ARBA00022960"/>
    </source>
</evidence>
<keyword evidence="11" id="KW-0732">Signal</keyword>
<feature type="domain" description="L,D-TPase catalytic" evidence="12">
    <location>
        <begin position="36"/>
        <end position="158"/>
    </location>
</feature>
<comment type="pathway">
    <text evidence="1 9">Cell wall biogenesis; peptidoglycan biosynthesis.</text>
</comment>
<feature type="active site" description="Proton donor/acceptor" evidence="9">
    <location>
        <position position="118"/>
    </location>
</feature>
<dbReference type="CDD" id="cd16913">
    <property type="entry name" value="YkuD_like"/>
    <property type="match status" value="1"/>
</dbReference>
<dbReference type="AlphaFoldDB" id="A0A1H6XJQ2"/>
<feature type="chain" id="PRO_5011691469" evidence="11">
    <location>
        <begin position="25"/>
        <end position="363"/>
    </location>
</feature>
<name>A0A1H6XJQ2_9FIRM</name>
<protein>
    <submittedName>
        <fullName evidence="13">L,D-transpeptidase catalytic domain</fullName>
    </submittedName>
</protein>
<dbReference type="EMBL" id="FNZK01000005">
    <property type="protein sequence ID" value="SEJ26947.1"/>
    <property type="molecule type" value="Genomic_DNA"/>
</dbReference>